<dbReference type="Gene3D" id="2.170.130.10">
    <property type="entry name" value="TonB-dependent receptor, plug domain"/>
    <property type="match status" value="1"/>
</dbReference>
<dbReference type="RefSeq" id="WP_145653489.1">
    <property type="nucleotide sequence ID" value="NZ_VLLB01000019.1"/>
</dbReference>
<dbReference type="PANTHER" id="PTHR30069">
    <property type="entry name" value="TONB-DEPENDENT OUTER MEMBRANE RECEPTOR"/>
    <property type="match status" value="1"/>
</dbReference>
<dbReference type="InterPro" id="IPR039426">
    <property type="entry name" value="TonB-dep_rcpt-like"/>
</dbReference>
<keyword evidence="4 10" id="KW-1134">Transmembrane beta strand</keyword>
<evidence type="ECO:0000313" key="16">
    <source>
        <dbReference type="Proteomes" id="UP000318431"/>
    </source>
</evidence>
<keyword evidence="6 11" id="KW-0798">TonB box</keyword>
<dbReference type="Gene3D" id="2.40.170.20">
    <property type="entry name" value="TonB-dependent receptor, beta-barrel domain"/>
    <property type="match status" value="1"/>
</dbReference>
<dbReference type="Pfam" id="PF00593">
    <property type="entry name" value="TonB_dep_Rec_b-barrel"/>
    <property type="match status" value="1"/>
</dbReference>
<evidence type="ECO:0000256" key="7">
    <source>
        <dbReference type="ARBA" id="ARBA00023136"/>
    </source>
</evidence>
<name>A0A562QU27_9BURK</name>
<evidence type="ECO:0000256" key="11">
    <source>
        <dbReference type="RuleBase" id="RU003357"/>
    </source>
</evidence>
<dbReference type="CDD" id="cd01347">
    <property type="entry name" value="ligand_gated_channel"/>
    <property type="match status" value="1"/>
</dbReference>
<keyword evidence="7 10" id="KW-0472">Membrane</keyword>
<dbReference type="InterPro" id="IPR000531">
    <property type="entry name" value="Beta-barrel_TonB"/>
</dbReference>
<evidence type="ECO:0000256" key="2">
    <source>
        <dbReference type="ARBA" id="ARBA00009810"/>
    </source>
</evidence>
<dbReference type="Pfam" id="PF07715">
    <property type="entry name" value="Plug"/>
    <property type="match status" value="1"/>
</dbReference>
<dbReference type="InterPro" id="IPR037066">
    <property type="entry name" value="Plug_dom_sf"/>
</dbReference>
<gene>
    <name evidence="15" type="ORF">IP91_05153</name>
</gene>
<organism evidence="15 16">
    <name type="scientific">Pseudoduganella lurida</name>
    <dbReference type="NCBI Taxonomy" id="1036180"/>
    <lineage>
        <taxon>Bacteria</taxon>
        <taxon>Pseudomonadati</taxon>
        <taxon>Pseudomonadota</taxon>
        <taxon>Betaproteobacteria</taxon>
        <taxon>Burkholderiales</taxon>
        <taxon>Oxalobacteraceae</taxon>
        <taxon>Telluria group</taxon>
        <taxon>Pseudoduganella</taxon>
    </lineage>
</organism>
<dbReference type="InterPro" id="IPR036942">
    <property type="entry name" value="Beta-barrel_TonB_sf"/>
</dbReference>
<evidence type="ECO:0000256" key="12">
    <source>
        <dbReference type="SAM" id="SignalP"/>
    </source>
</evidence>
<evidence type="ECO:0000259" key="13">
    <source>
        <dbReference type="Pfam" id="PF00593"/>
    </source>
</evidence>
<feature type="chain" id="PRO_5021981028" evidence="12">
    <location>
        <begin position="29"/>
        <end position="722"/>
    </location>
</feature>
<evidence type="ECO:0000256" key="6">
    <source>
        <dbReference type="ARBA" id="ARBA00023077"/>
    </source>
</evidence>
<dbReference type="PANTHER" id="PTHR30069:SF28">
    <property type="entry name" value="TONB-DEPENDENT RECEPTOR YNCD-RELATED"/>
    <property type="match status" value="1"/>
</dbReference>
<dbReference type="EMBL" id="VLLB01000019">
    <property type="protein sequence ID" value="TWI60279.1"/>
    <property type="molecule type" value="Genomic_DNA"/>
</dbReference>
<dbReference type="GO" id="GO:0044718">
    <property type="term" value="P:siderophore transmembrane transport"/>
    <property type="evidence" value="ECO:0007669"/>
    <property type="project" value="TreeGrafter"/>
</dbReference>
<evidence type="ECO:0000256" key="4">
    <source>
        <dbReference type="ARBA" id="ARBA00022452"/>
    </source>
</evidence>
<evidence type="ECO:0000256" key="8">
    <source>
        <dbReference type="ARBA" id="ARBA00023170"/>
    </source>
</evidence>
<dbReference type="PROSITE" id="PS52016">
    <property type="entry name" value="TONB_DEPENDENT_REC_3"/>
    <property type="match status" value="1"/>
</dbReference>
<dbReference type="InterPro" id="IPR012910">
    <property type="entry name" value="Plug_dom"/>
</dbReference>
<keyword evidence="16" id="KW-1185">Reference proteome</keyword>
<evidence type="ECO:0000256" key="10">
    <source>
        <dbReference type="PROSITE-ProRule" id="PRU01360"/>
    </source>
</evidence>
<keyword evidence="12" id="KW-0732">Signal</keyword>
<dbReference type="GO" id="GO:0009279">
    <property type="term" value="C:cell outer membrane"/>
    <property type="evidence" value="ECO:0007669"/>
    <property type="project" value="UniProtKB-SubCell"/>
</dbReference>
<dbReference type="SUPFAM" id="SSF56935">
    <property type="entry name" value="Porins"/>
    <property type="match status" value="1"/>
</dbReference>
<evidence type="ECO:0000259" key="14">
    <source>
        <dbReference type="Pfam" id="PF07715"/>
    </source>
</evidence>
<evidence type="ECO:0000256" key="9">
    <source>
        <dbReference type="ARBA" id="ARBA00023237"/>
    </source>
</evidence>
<protein>
    <submittedName>
        <fullName evidence="15">Iron complex outermembrane receptor protein</fullName>
    </submittedName>
</protein>
<accession>A0A562QU27</accession>
<evidence type="ECO:0000313" key="15">
    <source>
        <dbReference type="EMBL" id="TWI60279.1"/>
    </source>
</evidence>
<dbReference type="GO" id="GO:0015344">
    <property type="term" value="F:siderophore uptake transmembrane transporter activity"/>
    <property type="evidence" value="ECO:0007669"/>
    <property type="project" value="TreeGrafter"/>
</dbReference>
<dbReference type="Proteomes" id="UP000318431">
    <property type="component" value="Unassembled WGS sequence"/>
</dbReference>
<sequence>MHHRLQPTAIAALVTALFGSAVSAPVLAATPDEAASTASSTAPEGMPLADVVVITASRTEHASFDLPAAIDVVDASRIRDAQLRVNASESLVAVPGLVVQNRQNYAQDLQISSRGFGARSQFGVRGVRLIADGIPATMPDGQGQAATFNLDRAQRIEVLRGPFSALYGNHSGGVVQLFTEEGKEPASVEMSAMGGSDGTYKLDLSTQGRANGIGYVADMSRFQTDGYRDHSAARRDQEYAKLTVNPDSRSKLTLVASNLHQKDTQDPLGVQWATFQRDPRAGEIDPTDTEAQKRTYAERYNTRKSIDHNQVGASYDVYFGENRLHLMAYGGNREVVQYQAFSRAFQAPATHSGGVVDFDREFYGLAINWTDVRRFDQGVLRTAAGIDYDRSNDDRTGYENFAGTQLGVKGRLRRDEKDVVSNADPYVQTEWQSGDWRLTAGVRHSRVKVEVDDNFLANGNDSGGLTFSRTTPVLGVLYKLTPDLNIYASAARGFETPTLNELFYSGTAGGFNYNLRPARSTHVEAGTKLRIGENTRIDVAVFQARTRDELVVDASSGGRTSYRNASKTLRQGIEVSADTNWDRGFSARVALTGLRAIYDAAFANVADGNRLPGTSRATAYGELAWKEEAGRYGAALEAFANAKVYAEDTNVEKAAPGYGILNLRFQAMQPVGGWRIREFVRLNNLLDKTYVGSVIVGDTNKRYYEAAPDRNWAAGFSAQYLF</sequence>
<feature type="domain" description="TonB-dependent receptor plug" evidence="14">
    <location>
        <begin position="65"/>
        <end position="174"/>
    </location>
</feature>
<comment type="subcellular location">
    <subcellularLocation>
        <location evidence="1 10">Cell outer membrane</location>
        <topology evidence="1 10">Multi-pass membrane protein</topology>
    </subcellularLocation>
</comment>
<dbReference type="AlphaFoldDB" id="A0A562QU27"/>
<evidence type="ECO:0000256" key="3">
    <source>
        <dbReference type="ARBA" id="ARBA00022448"/>
    </source>
</evidence>
<keyword evidence="9 10" id="KW-0998">Cell outer membrane</keyword>
<evidence type="ECO:0000256" key="5">
    <source>
        <dbReference type="ARBA" id="ARBA00022692"/>
    </source>
</evidence>
<feature type="domain" description="TonB-dependent receptor-like beta-barrel" evidence="13">
    <location>
        <begin position="262"/>
        <end position="676"/>
    </location>
</feature>
<comment type="similarity">
    <text evidence="2 10 11">Belongs to the TonB-dependent receptor family.</text>
</comment>
<dbReference type="OrthoDB" id="9760620at2"/>
<keyword evidence="3 10" id="KW-0813">Transport</keyword>
<keyword evidence="8 15" id="KW-0675">Receptor</keyword>
<comment type="caution">
    <text evidence="15">The sequence shown here is derived from an EMBL/GenBank/DDBJ whole genome shotgun (WGS) entry which is preliminary data.</text>
</comment>
<keyword evidence="5 10" id="KW-0812">Transmembrane</keyword>
<evidence type="ECO:0000256" key="1">
    <source>
        <dbReference type="ARBA" id="ARBA00004571"/>
    </source>
</evidence>
<proteinExistence type="inferred from homology"/>
<feature type="signal peptide" evidence="12">
    <location>
        <begin position="1"/>
        <end position="28"/>
    </location>
</feature>
<reference evidence="15 16" key="1">
    <citation type="journal article" date="2015" name="Stand. Genomic Sci.">
        <title>Genomic Encyclopedia of Bacterial and Archaeal Type Strains, Phase III: the genomes of soil and plant-associated and newly described type strains.</title>
        <authorList>
            <person name="Whitman W.B."/>
            <person name="Woyke T."/>
            <person name="Klenk H.P."/>
            <person name="Zhou Y."/>
            <person name="Lilburn T.G."/>
            <person name="Beck B.J."/>
            <person name="De Vos P."/>
            <person name="Vandamme P."/>
            <person name="Eisen J.A."/>
            <person name="Garrity G."/>
            <person name="Hugenholtz P."/>
            <person name="Kyrpides N.C."/>
        </authorList>
    </citation>
    <scope>NUCLEOTIDE SEQUENCE [LARGE SCALE GENOMIC DNA]</scope>
    <source>
        <strain evidence="15 16">CGMCC 1.10822</strain>
    </source>
</reference>